<keyword evidence="5 12" id="KW-1133">Transmembrane helix</keyword>
<evidence type="ECO:0000256" key="12">
    <source>
        <dbReference type="SAM" id="Phobius"/>
    </source>
</evidence>
<keyword evidence="4 11" id="KW-0812">Transmembrane</keyword>
<feature type="transmembrane region" description="Helical" evidence="12">
    <location>
        <begin position="424"/>
        <end position="447"/>
    </location>
</feature>
<evidence type="ECO:0000256" key="8">
    <source>
        <dbReference type="ARBA" id="ARBA00023136"/>
    </source>
</evidence>
<comment type="caution">
    <text evidence="13">The sequence shown here is derived from an EMBL/GenBank/DDBJ whole genome shotgun (WGS) entry which is preliminary data.</text>
</comment>
<evidence type="ECO:0000256" key="11">
    <source>
        <dbReference type="RuleBase" id="RU000679"/>
    </source>
</evidence>
<gene>
    <name evidence="13" type="ORF">CUNI_LOCUS21591</name>
</gene>
<dbReference type="OrthoDB" id="6157104at2759"/>
<dbReference type="PRINTS" id="PR01078">
    <property type="entry name" value="AMINACHANNEL"/>
</dbReference>
<name>A0A8S4A2D1_9EUPU</name>
<organism evidence="13 14">
    <name type="scientific">Candidula unifasciata</name>
    <dbReference type="NCBI Taxonomy" id="100452"/>
    <lineage>
        <taxon>Eukaryota</taxon>
        <taxon>Metazoa</taxon>
        <taxon>Spiralia</taxon>
        <taxon>Lophotrochozoa</taxon>
        <taxon>Mollusca</taxon>
        <taxon>Gastropoda</taxon>
        <taxon>Heterobranchia</taxon>
        <taxon>Euthyneura</taxon>
        <taxon>Panpulmonata</taxon>
        <taxon>Eupulmonata</taxon>
        <taxon>Stylommatophora</taxon>
        <taxon>Helicina</taxon>
        <taxon>Helicoidea</taxon>
        <taxon>Geomitridae</taxon>
        <taxon>Candidula</taxon>
    </lineage>
</organism>
<dbReference type="Proteomes" id="UP000678393">
    <property type="component" value="Unassembled WGS sequence"/>
</dbReference>
<evidence type="ECO:0000256" key="3">
    <source>
        <dbReference type="ARBA" id="ARBA00022461"/>
    </source>
</evidence>
<keyword evidence="3 11" id="KW-0894">Sodium channel</keyword>
<feature type="transmembrane region" description="Helical" evidence="12">
    <location>
        <begin position="18"/>
        <end position="37"/>
    </location>
</feature>
<keyword evidence="10 11" id="KW-0407">Ion channel</keyword>
<dbReference type="AlphaFoldDB" id="A0A8S4A2D1"/>
<keyword evidence="14" id="KW-1185">Reference proteome</keyword>
<accession>A0A8S4A2D1</accession>
<dbReference type="PANTHER" id="PTHR11690:SF300">
    <property type="entry name" value="PICKPOCKET PROTEIN 19"/>
    <property type="match status" value="1"/>
</dbReference>
<comment type="similarity">
    <text evidence="11">Belongs to the amiloride-sensitive sodium channel (TC 1.A.6) family.</text>
</comment>
<evidence type="ECO:0000256" key="9">
    <source>
        <dbReference type="ARBA" id="ARBA00023201"/>
    </source>
</evidence>
<dbReference type="EMBL" id="CAJHNH020008482">
    <property type="protein sequence ID" value="CAG5136033.1"/>
    <property type="molecule type" value="Genomic_DNA"/>
</dbReference>
<sequence length="472" mass="53201">MHGIPTIVGSELYRGRHIFWSCVVCVMAFLLGTVIYFQMRNYYDYPTVTSVDVRYVGENDFPAVTFCDLNYFDGKFVRKYLDNYTTFHLTRLTEITGFYHRFFEELFDKVEQPVKNQSSDLLIQKLINRTLRLISRSPMTCSWGDHYWTPCLAATPRVTEMGVCFTVDVRKLAREKSLNETSDDDSLPAIGNALRGLTLYVDVSDVEIPNRIFKYQGFKAVLHEPDEEPLPLSSGFLVTGGTTVEVEISKTVKIGLPTPYKAFGSGSCVDTKSSSFENPLKRFGKYSKEICEAECFINFVVEVCGGCKHFLHAGNESICAMDHLADCYRDAEKKYYGGHLNGTKGRGVCKCPMPCTQSTYQASVTTSPFKETQFFADLKREHNMTGKYIIAYIHLFYSDPVVSEMRQVAVFSTEGLLGNIGGQIGLFMGFSLVSVAEMLELIFLLVTRGRNLDERVKKHKKSEAAVKAALQA</sequence>
<evidence type="ECO:0000256" key="7">
    <source>
        <dbReference type="ARBA" id="ARBA00023065"/>
    </source>
</evidence>
<protein>
    <submittedName>
        <fullName evidence="13">Uncharacterized protein</fullName>
    </submittedName>
</protein>
<evidence type="ECO:0000256" key="5">
    <source>
        <dbReference type="ARBA" id="ARBA00022989"/>
    </source>
</evidence>
<keyword evidence="8 12" id="KW-0472">Membrane</keyword>
<evidence type="ECO:0000313" key="13">
    <source>
        <dbReference type="EMBL" id="CAG5136033.1"/>
    </source>
</evidence>
<evidence type="ECO:0000313" key="14">
    <source>
        <dbReference type="Proteomes" id="UP000678393"/>
    </source>
</evidence>
<evidence type="ECO:0000256" key="10">
    <source>
        <dbReference type="ARBA" id="ARBA00023303"/>
    </source>
</evidence>
<dbReference type="Gene3D" id="1.10.287.820">
    <property type="entry name" value="Acid-sensing ion channel domain"/>
    <property type="match status" value="1"/>
</dbReference>
<keyword evidence="2 11" id="KW-0813">Transport</keyword>
<dbReference type="InterPro" id="IPR001873">
    <property type="entry name" value="ENaC"/>
</dbReference>
<keyword evidence="7 11" id="KW-0406">Ion transport</keyword>
<dbReference type="Gene3D" id="1.10.287.770">
    <property type="entry name" value="YojJ-like"/>
    <property type="match status" value="1"/>
</dbReference>
<proteinExistence type="inferred from homology"/>
<keyword evidence="9 11" id="KW-0739">Sodium transport</keyword>
<evidence type="ECO:0000256" key="2">
    <source>
        <dbReference type="ARBA" id="ARBA00022448"/>
    </source>
</evidence>
<comment type="subcellular location">
    <subcellularLocation>
        <location evidence="1">Membrane</location>
        <topology evidence="1">Multi-pass membrane protein</topology>
    </subcellularLocation>
</comment>
<dbReference type="GO" id="GO:0005886">
    <property type="term" value="C:plasma membrane"/>
    <property type="evidence" value="ECO:0007669"/>
    <property type="project" value="TreeGrafter"/>
</dbReference>
<dbReference type="PANTHER" id="PTHR11690">
    <property type="entry name" value="AMILORIDE-SENSITIVE SODIUM CHANNEL-RELATED"/>
    <property type="match status" value="1"/>
</dbReference>
<dbReference type="GO" id="GO:0015280">
    <property type="term" value="F:ligand-gated sodium channel activity"/>
    <property type="evidence" value="ECO:0007669"/>
    <property type="project" value="TreeGrafter"/>
</dbReference>
<reference evidence="13" key="1">
    <citation type="submission" date="2021-04" db="EMBL/GenBank/DDBJ databases">
        <authorList>
            <consortium name="Molecular Ecology Group"/>
        </authorList>
    </citation>
    <scope>NUCLEOTIDE SEQUENCE</scope>
</reference>
<evidence type="ECO:0000256" key="6">
    <source>
        <dbReference type="ARBA" id="ARBA00023053"/>
    </source>
</evidence>
<keyword evidence="6" id="KW-0915">Sodium</keyword>
<evidence type="ECO:0000256" key="1">
    <source>
        <dbReference type="ARBA" id="ARBA00004141"/>
    </source>
</evidence>
<evidence type="ECO:0000256" key="4">
    <source>
        <dbReference type="ARBA" id="ARBA00022692"/>
    </source>
</evidence>
<dbReference type="Pfam" id="PF00858">
    <property type="entry name" value="ASC"/>
    <property type="match status" value="1"/>
</dbReference>